<feature type="domain" description="Carrier" evidence="1">
    <location>
        <begin position="12"/>
        <end position="74"/>
    </location>
</feature>
<reference evidence="2 3" key="1">
    <citation type="submission" date="2018-12" db="EMBL/GenBank/DDBJ databases">
        <authorList>
            <consortium name="Pathogen Informatics"/>
        </authorList>
    </citation>
    <scope>NUCLEOTIDE SEQUENCE [LARGE SCALE GENOMIC DNA]</scope>
    <source>
        <strain evidence="2 3">NCTC11541</strain>
    </source>
</reference>
<dbReference type="EMBL" id="LR134372">
    <property type="protein sequence ID" value="VEG85345.1"/>
    <property type="molecule type" value="Genomic_DNA"/>
</dbReference>
<evidence type="ECO:0000313" key="3">
    <source>
        <dbReference type="Proteomes" id="UP000278157"/>
    </source>
</evidence>
<organism evidence="2 3">
    <name type="scientific">Campylobacter upsaliensis</name>
    <dbReference type="NCBI Taxonomy" id="28080"/>
    <lineage>
        <taxon>Bacteria</taxon>
        <taxon>Pseudomonadati</taxon>
        <taxon>Campylobacterota</taxon>
        <taxon>Epsilonproteobacteria</taxon>
        <taxon>Campylobacterales</taxon>
        <taxon>Campylobacteraceae</taxon>
        <taxon>Campylobacter</taxon>
    </lineage>
</organism>
<dbReference type="InterPro" id="IPR036736">
    <property type="entry name" value="ACP-like_sf"/>
</dbReference>
<gene>
    <name evidence="2" type="ORF">NCTC11541_01402</name>
</gene>
<dbReference type="AlphaFoldDB" id="A0A3S4U643"/>
<evidence type="ECO:0000313" key="2">
    <source>
        <dbReference type="EMBL" id="VEG85345.1"/>
    </source>
</evidence>
<dbReference type="Proteomes" id="UP000278157">
    <property type="component" value="Chromosome"/>
</dbReference>
<evidence type="ECO:0000259" key="1">
    <source>
        <dbReference type="Pfam" id="PF00550"/>
    </source>
</evidence>
<dbReference type="OrthoDB" id="5360412at2"/>
<protein>
    <submittedName>
        <fullName evidence="2">Acyl carrier protein</fullName>
    </submittedName>
</protein>
<sequence>MQQIKQFFKNIGREDLDENSQNLLSSGLIDSLDIMAFIAEVQKHYKKPFLLGGGGGVEPNDFENFENIKKLIERVML</sequence>
<proteinExistence type="predicted"/>
<dbReference type="Pfam" id="PF00550">
    <property type="entry name" value="PP-binding"/>
    <property type="match status" value="1"/>
</dbReference>
<dbReference type="Gene3D" id="1.10.1200.10">
    <property type="entry name" value="ACP-like"/>
    <property type="match status" value="1"/>
</dbReference>
<accession>A0A3S4U643</accession>
<name>A0A3S4U643_CAMUP</name>
<dbReference type="InterPro" id="IPR009081">
    <property type="entry name" value="PP-bd_ACP"/>
</dbReference>
<dbReference type="RefSeq" id="WP_126361557.1">
    <property type="nucleotide sequence ID" value="NZ_LR134372.1"/>
</dbReference>